<dbReference type="ExpressionAtlas" id="I1ITU9">
    <property type="expression patterns" value="baseline"/>
</dbReference>
<dbReference type="HOGENOM" id="CLU_1279238_0_0_1"/>
<keyword evidence="3" id="KW-0238">DNA-binding</keyword>
<evidence type="ECO:0000313" key="8">
    <source>
        <dbReference type="EMBL" id="AIG21843.1"/>
    </source>
</evidence>
<proteinExistence type="evidence at transcript level"/>
<organism evidence="8">
    <name type="scientific">Brachypodium distachyon</name>
    <name type="common">Purple false brome</name>
    <name type="synonym">Trachynia distachya</name>
    <dbReference type="NCBI Taxonomy" id="15368"/>
    <lineage>
        <taxon>Eukaryota</taxon>
        <taxon>Viridiplantae</taxon>
        <taxon>Streptophyta</taxon>
        <taxon>Embryophyta</taxon>
        <taxon>Tracheophyta</taxon>
        <taxon>Spermatophyta</taxon>
        <taxon>Magnoliopsida</taxon>
        <taxon>Liliopsida</taxon>
        <taxon>Poales</taxon>
        <taxon>Poaceae</taxon>
        <taxon>BOP clade</taxon>
        <taxon>Pooideae</taxon>
        <taxon>Stipodae</taxon>
        <taxon>Brachypodieae</taxon>
        <taxon>Brachypodium</taxon>
    </lineage>
</organism>
<name>I1ITU9_BRADI</name>
<dbReference type="PRINTS" id="PR00404">
    <property type="entry name" value="MADSDOMAIN"/>
</dbReference>
<feature type="compositionally biased region" description="Pro residues" evidence="6">
    <location>
        <begin position="202"/>
        <end position="216"/>
    </location>
</feature>
<evidence type="ECO:0000256" key="5">
    <source>
        <dbReference type="ARBA" id="ARBA00023242"/>
    </source>
</evidence>
<dbReference type="InterPro" id="IPR033896">
    <property type="entry name" value="MEF2-like_N"/>
</dbReference>
<keyword evidence="5" id="KW-0539">Nucleus</keyword>
<sequence>MVRGKVRMRRIENPAHRRVTFCKRREGLLKKARELSVLCDAEVGVIIFSSQGKLHELATNGSCNKRYNFLKISVFTFENQSLLPYIVHCKLNKEQDDRARAEGTEEEEQEEKGDTRHSQERDEYEEQERGDEGVLDGGCEDGGGDEHQLQQQRRAGPDQRARQRHGRGVIGARREQLPQRISDSAGKEGTPRGFSSPFSAGGPPPSPPPPEAAEAT</sequence>
<dbReference type="GO" id="GO:0000977">
    <property type="term" value="F:RNA polymerase II transcription regulatory region sequence-specific DNA binding"/>
    <property type="evidence" value="ECO:0007669"/>
    <property type="project" value="InterPro"/>
</dbReference>
<dbReference type="SUPFAM" id="SSF55455">
    <property type="entry name" value="SRF-like"/>
    <property type="match status" value="1"/>
</dbReference>
<evidence type="ECO:0000256" key="1">
    <source>
        <dbReference type="ARBA" id="ARBA00004123"/>
    </source>
</evidence>
<dbReference type="PANTHER" id="PTHR48019">
    <property type="entry name" value="SERUM RESPONSE FACTOR HOMOLOG"/>
    <property type="match status" value="1"/>
</dbReference>
<dbReference type="PROSITE" id="PS00350">
    <property type="entry name" value="MADS_BOX_1"/>
    <property type="match status" value="1"/>
</dbReference>
<accession>I1ITU9</accession>
<comment type="subcellular location">
    <subcellularLocation>
        <location evidence="1">Nucleus</location>
    </subcellularLocation>
</comment>
<dbReference type="KEGG" id="bdi:106866592"/>
<protein>
    <submittedName>
        <fullName evidence="8">MADS-box transcription factor 35</fullName>
    </submittedName>
</protein>
<evidence type="ECO:0000256" key="2">
    <source>
        <dbReference type="ARBA" id="ARBA00023015"/>
    </source>
</evidence>
<dbReference type="InterPro" id="IPR050142">
    <property type="entry name" value="MADS-box/MEF2_TF"/>
</dbReference>
<feature type="region of interest" description="Disordered" evidence="6">
    <location>
        <begin position="97"/>
        <end position="216"/>
    </location>
</feature>
<dbReference type="RefSeq" id="NP_001304803.1">
    <property type="nucleotide sequence ID" value="NM_001317874.1"/>
</dbReference>
<keyword evidence="4" id="KW-0804">Transcription</keyword>
<reference evidence="8" key="1">
    <citation type="journal article" date="2014" name="PLoS ONE">
        <title>Genome-wide analysis of the MADS-box gene family in Brachypodium distachyon.</title>
        <authorList>
            <person name="Wei B."/>
            <person name="Zhang R.Z."/>
            <person name="Guo J.J."/>
            <person name="Liu D.M."/>
            <person name="Li A.L."/>
            <person name="Fan R.C."/>
            <person name="Mao L."/>
            <person name="Zhang X.Q."/>
        </authorList>
    </citation>
    <scope>NUCLEOTIDE SEQUENCE</scope>
</reference>
<dbReference type="OrthoDB" id="1898716at2759"/>
<dbReference type="AlphaFoldDB" id="I1ITU9"/>
<dbReference type="GO" id="GO:0046983">
    <property type="term" value="F:protein dimerization activity"/>
    <property type="evidence" value="ECO:0007669"/>
    <property type="project" value="InterPro"/>
</dbReference>
<evidence type="ECO:0000256" key="4">
    <source>
        <dbReference type="ARBA" id="ARBA00023163"/>
    </source>
</evidence>
<dbReference type="InterPro" id="IPR036879">
    <property type="entry name" value="TF_MADSbox_sf"/>
</dbReference>
<dbReference type="GeneID" id="106866592"/>
<dbReference type="eggNOG" id="KOG0014">
    <property type="taxonomic scope" value="Eukaryota"/>
</dbReference>
<dbReference type="GO" id="GO:0005634">
    <property type="term" value="C:nucleus"/>
    <property type="evidence" value="ECO:0007669"/>
    <property type="project" value="UniProtKB-SubCell"/>
</dbReference>
<dbReference type="CDD" id="cd00265">
    <property type="entry name" value="MADS_MEF2_like"/>
    <property type="match status" value="1"/>
</dbReference>
<dbReference type="InterPro" id="IPR002100">
    <property type="entry name" value="TF_MADSbox"/>
</dbReference>
<dbReference type="PROSITE" id="PS50066">
    <property type="entry name" value="MADS_BOX_2"/>
    <property type="match status" value="1"/>
</dbReference>
<dbReference type="Pfam" id="PF00319">
    <property type="entry name" value="SRF-TF"/>
    <property type="match status" value="1"/>
</dbReference>
<dbReference type="GO" id="GO:0045944">
    <property type="term" value="P:positive regulation of transcription by RNA polymerase II"/>
    <property type="evidence" value="ECO:0007669"/>
    <property type="project" value="InterPro"/>
</dbReference>
<keyword evidence="2" id="KW-0805">Transcription regulation</keyword>
<dbReference type="SMART" id="SM00432">
    <property type="entry name" value="MADS"/>
    <property type="match status" value="1"/>
</dbReference>
<evidence type="ECO:0000259" key="7">
    <source>
        <dbReference type="PROSITE" id="PS50066"/>
    </source>
</evidence>
<feature type="compositionally biased region" description="Basic and acidic residues" evidence="6">
    <location>
        <begin position="112"/>
        <end position="121"/>
    </location>
</feature>
<feature type="domain" description="MADS-box" evidence="7">
    <location>
        <begin position="1"/>
        <end position="61"/>
    </location>
</feature>
<evidence type="ECO:0000256" key="6">
    <source>
        <dbReference type="SAM" id="MobiDB-lite"/>
    </source>
</evidence>
<evidence type="ECO:0000256" key="3">
    <source>
        <dbReference type="ARBA" id="ARBA00023125"/>
    </source>
</evidence>
<dbReference type="EMBL" id="KF469329">
    <property type="protein sequence ID" value="AIG21843.1"/>
    <property type="molecule type" value="mRNA"/>
</dbReference>
<dbReference type="Gene3D" id="3.40.1810.10">
    <property type="entry name" value="Transcription factor, MADS-box"/>
    <property type="match status" value="1"/>
</dbReference>